<dbReference type="EMBL" id="CXWD01000008">
    <property type="protein sequence ID" value="CTQ69974.1"/>
    <property type="molecule type" value="Genomic_DNA"/>
</dbReference>
<accession>A0A0M7A8L3</accession>
<sequence length="340" mass="37669">MVCRALGMTVQDDNTLKLITAKNRLFGTIDLTTQAVDSNYKNNLTLKVGQIPSTYFFSSALFENTSTRYRPFHPQGFIATSSEMRMYWVLAGYWNTIGNLYSAISTDFAPIAPSLPDTKAPIPAFYESRFFVYAPIGVDKTGVEASIRMMQKQATPLSTDALVTMNRDDKGGDKTAVYYINDGALQGMYWASKQGGWNSGSGQNTNRLFPFEIIDYPIPETAFPEAAARGSDFPEALKVVPANNHVHFGHSLMTIEAIEAYYKDPNMLVGLNNVITGADLWTRMLRLGAYTQSLGYSANTRPFGAQRIQSGTNYLSLTEAGDLNRQKQLVTELIANFVDN</sequence>
<dbReference type="Proteomes" id="UP000053235">
    <property type="component" value="Unassembled WGS sequence"/>
</dbReference>
<dbReference type="AlphaFoldDB" id="A0A0M7A8L3"/>
<reference evidence="2" key="1">
    <citation type="submission" date="2015-07" db="EMBL/GenBank/DDBJ databases">
        <authorList>
            <person name="Rodrigo-Torres Lidia"/>
            <person name="Arahal R.David."/>
        </authorList>
    </citation>
    <scope>NUCLEOTIDE SEQUENCE [LARGE SCALE GENOMIC DNA]</scope>
    <source>
        <strain evidence="2">CECT 5112</strain>
    </source>
</reference>
<name>A0A0M7A8L3_9HYPH</name>
<evidence type="ECO:0000313" key="1">
    <source>
        <dbReference type="EMBL" id="CTQ69974.1"/>
    </source>
</evidence>
<protein>
    <submittedName>
        <fullName evidence="1">Uncharacterized protein</fullName>
    </submittedName>
</protein>
<organism evidence="1 2">
    <name type="scientific">Roseibium alexandrii</name>
    <dbReference type="NCBI Taxonomy" id="388408"/>
    <lineage>
        <taxon>Bacteria</taxon>
        <taxon>Pseudomonadati</taxon>
        <taxon>Pseudomonadota</taxon>
        <taxon>Alphaproteobacteria</taxon>
        <taxon>Hyphomicrobiales</taxon>
        <taxon>Stappiaceae</taxon>
        <taxon>Roseibium</taxon>
    </lineage>
</organism>
<proteinExistence type="predicted"/>
<keyword evidence="2" id="KW-1185">Reference proteome</keyword>
<evidence type="ECO:0000313" key="2">
    <source>
        <dbReference type="Proteomes" id="UP000053235"/>
    </source>
</evidence>
<gene>
    <name evidence="1" type="ORF">LAX5112_02306</name>
</gene>